<dbReference type="InterPro" id="IPR017946">
    <property type="entry name" value="PLC-like_Pdiesterase_TIM-brl"/>
</dbReference>
<accession>A0A1Y4LBH7</accession>
<protein>
    <recommendedName>
        <fullName evidence="1">GP-PDE domain-containing protein</fullName>
    </recommendedName>
</protein>
<dbReference type="Gene3D" id="3.20.20.190">
    <property type="entry name" value="Phosphatidylinositol (PI) phosphodiesterase"/>
    <property type="match status" value="1"/>
</dbReference>
<dbReference type="PANTHER" id="PTHR46211">
    <property type="entry name" value="GLYCEROPHOSPHORYL DIESTER PHOSPHODIESTERASE"/>
    <property type="match status" value="1"/>
</dbReference>
<dbReference type="PANTHER" id="PTHR46211:SF1">
    <property type="entry name" value="GLYCEROPHOSPHODIESTER PHOSPHODIESTERASE, CYTOPLASMIC"/>
    <property type="match status" value="1"/>
</dbReference>
<dbReference type="InterPro" id="IPR030395">
    <property type="entry name" value="GP_PDE_dom"/>
</dbReference>
<comment type="caution">
    <text evidence="2">The sequence shown here is derived from an EMBL/GenBank/DDBJ whole genome shotgun (WGS) entry which is preliminary data.</text>
</comment>
<feature type="domain" description="GP-PDE" evidence="1">
    <location>
        <begin position="5"/>
        <end position="244"/>
    </location>
</feature>
<name>A0A1Y4LBH7_9FIRM</name>
<dbReference type="PROSITE" id="PS51704">
    <property type="entry name" value="GP_PDE"/>
    <property type="match status" value="1"/>
</dbReference>
<dbReference type="GO" id="GO:0008081">
    <property type="term" value="F:phosphoric diester hydrolase activity"/>
    <property type="evidence" value="ECO:0007669"/>
    <property type="project" value="InterPro"/>
</dbReference>
<dbReference type="GO" id="GO:0006629">
    <property type="term" value="P:lipid metabolic process"/>
    <property type="evidence" value="ECO:0007669"/>
    <property type="project" value="InterPro"/>
</dbReference>
<sequence length="251" mass="28853">MAKKILSLAHRGFSGYYPENTRVAFEAAVEKTNCDGFESDVHFSKDGKLVIIHDPVLDRTSNGTGYVKDYTYEELCQFDLGSWKGAEFAGQTMMTWAELLDFCKQTHKVCNLELKNYEVFYPGLEEAVIREIERFQMQDQVFLSSFNHISMESCKRMNPEIKTGLLYDKPIHNPEYYFSQTISDAIHPRWCLLQYQRHLTDAYHAMGKEVNTWTVNTEEDVRDMIAQGVDCIISNYPDMAGELIAAHNAAL</sequence>
<dbReference type="EMBL" id="NFKK01000002">
    <property type="protein sequence ID" value="OUP54085.1"/>
    <property type="molecule type" value="Genomic_DNA"/>
</dbReference>
<organism evidence="2 3">
    <name type="scientific">Butyricicoccus pullicaecorum</name>
    <dbReference type="NCBI Taxonomy" id="501571"/>
    <lineage>
        <taxon>Bacteria</taxon>
        <taxon>Bacillati</taxon>
        <taxon>Bacillota</taxon>
        <taxon>Clostridia</taxon>
        <taxon>Eubacteriales</taxon>
        <taxon>Butyricicoccaceae</taxon>
        <taxon>Butyricicoccus</taxon>
    </lineage>
</organism>
<evidence type="ECO:0000313" key="3">
    <source>
        <dbReference type="Proteomes" id="UP000195897"/>
    </source>
</evidence>
<evidence type="ECO:0000313" key="2">
    <source>
        <dbReference type="EMBL" id="OUP54085.1"/>
    </source>
</evidence>
<proteinExistence type="predicted"/>
<dbReference type="RefSeq" id="WP_087370383.1">
    <property type="nucleotide sequence ID" value="NZ_NFKK01000002.1"/>
</dbReference>
<dbReference type="AlphaFoldDB" id="A0A1Y4LBH7"/>
<gene>
    <name evidence="2" type="ORF">B5F17_02430</name>
</gene>
<dbReference type="Proteomes" id="UP000195897">
    <property type="component" value="Unassembled WGS sequence"/>
</dbReference>
<dbReference type="SUPFAM" id="SSF51695">
    <property type="entry name" value="PLC-like phosphodiesterases"/>
    <property type="match status" value="1"/>
</dbReference>
<dbReference type="Pfam" id="PF03009">
    <property type="entry name" value="GDPD"/>
    <property type="match status" value="1"/>
</dbReference>
<reference evidence="3" key="1">
    <citation type="submission" date="2017-04" db="EMBL/GenBank/DDBJ databases">
        <title>Function of individual gut microbiota members based on whole genome sequencing of pure cultures obtained from chicken caecum.</title>
        <authorList>
            <person name="Medvecky M."/>
            <person name="Cejkova D."/>
            <person name="Polansky O."/>
            <person name="Karasova D."/>
            <person name="Kubasova T."/>
            <person name="Cizek A."/>
            <person name="Rychlik I."/>
        </authorList>
    </citation>
    <scope>NUCLEOTIDE SEQUENCE [LARGE SCALE GENOMIC DNA]</scope>
    <source>
        <strain evidence="3">An180</strain>
    </source>
</reference>
<dbReference type="CDD" id="cd08563">
    <property type="entry name" value="GDPD_TtGDE_like"/>
    <property type="match status" value="1"/>
</dbReference>
<evidence type="ECO:0000259" key="1">
    <source>
        <dbReference type="PROSITE" id="PS51704"/>
    </source>
</evidence>